<feature type="chain" id="PRO_5016789976" description="Outer membrane protein beta-barrel domain-containing protein" evidence="1">
    <location>
        <begin position="22"/>
        <end position="192"/>
    </location>
</feature>
<dbReference type="EMBL" id="CP030850">
    <property type="protein sequence ID" value="AXE16995.1"/>
    <property type="molecule type" value="Genomic_DNA"/>
</dbReference>
<organism evidence="2 3">
    <name type="scientific">Runella rosea</name>
    <dbReference type="NCBI Taxonomy" id="2259595"/>
    <lineage>
        <taxon>Bacteria</taxon>
        <taxon>Pseudomonadati</taxon>
        <taxon>Bacteroidota</taxon>
        <taxon>Cytophagia</taxon>
        <taxon>Cytophagales</taxon>
        <taxon>Spirosomataceae</taxon>
        <taxon>Runella</taxon>
    </lineage>
</organism>
<protein>
    <recommendedName>
        <fullName evidence="4">Outer membrane protein beta-barrel domain-containing protein</fullName>
    </recommendedName>
</protein>
<keyword evidence="3" id="KW-1185">Reference proteome</keyword>
<name>A0A344TEC4_9BACT</name>
<dbReference type="Proteomes" id="UP000251993">
    <property type="component" value="Chromosome"/>
</dbReference>
<accession>A0A344TEC4</accession>
<reference evidence="2 3" key="1">
    <citation type="submission" date="2018-07" db="EMBL/GenBank/DDBJ databases">
        <title>Genome sequencing of Runella.</title>
        <authorList>
            <person name="Baek M.-G."/>
            <person name="Yi H."/>
        </authorList>
    </citation>
    <scope>NUCLEOTIDE SEQUENCE [LARGE SCALE GENOMIC DNA]</scope>
    <source>
        <strain evidence="2 3">HYN0085</strain>
    </source>
</reference>
<gene>
    <name evidence="2" type="ORF">DR864_04230</name>
</gene>
<evidence type="ECO:0000256" key="1">
    <source>
        <dbReference type="SAM" id="SignalP"/>
    </source>
</evidence>
<dbReference type="OrthoDB" id="821990at2"/>
<feature type="signal peptide" evidence="1">
    <location>
        <begin position="1"/>
        <end position="21"/>
    </location>
</feature>
<sequence length="192" mass="21356">MKHFLLFCLSIGLLSSLSAQNQTLVDVSAGVQAFHVPLKGFSYNNPQPVVMAGVHQSFNTRQTLGLTLRIGYARHKYQGDALSLQALFQYTPVVANHLELGIGIGGGYRWWFHPSRSVHWTGSEWKNGRAYKGVIQVPLQLSMGYRGISTVQGEFRPYIAYQLGAHFGYTPDLTPMPTSTFLVGVKYAPKQH</sequence>
<dbReference type="AlphaFoldDB" id="A0A344TEC4"/>
<proteinExistence type="predicted"/>
<evidence type="ECO:0000313" key="3">
    <source>
        <dbReference type="Proteomes" id="UP000251993"/>
    </source>
</evidence>
<evidence type="ECO:0000313" key="2">
    <source>
        <dbReference type="EMBL" id="AXE16995.1"/>
    </source>
</evidence>
<dbReference type="KEGG" id="run:DR864_04230"/>
<dbReference type="RefSeq" id="WP_114065781.1">
    <property type="nucleotide sequence ID" value="NZ_CP030850.1"/>
</dbReference>
<keyword evidence="1" id="KW-0732">Signal</keyword>
<evidence type="ECO:0008006" key="4">
    <source>
        <dbReference type="Google" id="ProtNLM"/>
    </source>
</evidence>